<comment type="caution">
    <text evidence="1">The sequence shown here is derived from an EMBL/GenBank/DDBJ whole genome shotgun (WGS) entry which is preliminary data.</text>
</comment>
<gene>
    <name evidence="1" type="ORF">JKP88DRAFT_250987</name>
</gene>
<proteinExistence type="predicted"/>
<name>A0A835ZD20_9STRA</name>
<organism evidence="1 2">
    <name type="scientific">Tribonema minus</name>
    <dbReference type="NCBI Taxonomy" id="303371"/>
    <lineage>
        <taxon>Eukaryota</taxon>
        <taxon>Sar</taxon>
        <taxon>Stramenopiles</taxon>
        <taxon>Ochrophyta</taxon>
        <taxon>PX clade</taxon>
        <taxon>Xanthophyceae</taxon>
        <taxon>Tribonematales</taxon>
        <taxon>Tribonemataceae</taxon>
        <taxon>Tribonema</taxon>
    </lineage>
</organism>
<accession>A0A835ZD20</accession>
<protein>
    <submittedName>
        <fullName evidence="1">Uncharacterized protein</fullName>
    </submittedName>
</protein>
<sequence>MDIITADEAVRLQKGIMTAEQLAVSILSERVDQSIRSACVQKSSSTTVVIPELLWGVPTFDRESVTLEIISLFRSHGFTVQPTHEGRLLIAWGAATDEVGSSTFMPVSAARIGASKSLIDESCFTHTMPAPVMEARQEAEQTAVAPSFGTRVVRLS</sequence>
<keyword evidence="2" id="KW-1185">Reference proteome</keyword>
<dbReference type="EMBL" id="JAFCMP010000009">
    <property type="protein sequence ID" value="KAG5192167.1"/>
    <property type="molecule type" value="Genomic_DNA"/>
</dbReference>
<reference evidence="1" key="1">
    <citation type="submission" date="2021-02" db="EMBL/GenBank/DDBJ databases">
        <title>First Annotated Genome of the Yellow-green Alga Tribonema minus.</title>
        <authorList>
            <person name="Mahan K.M."/>
        </authorList>
    </citation>
    <scope>NUCLEOTIDE SEQUENCE</scope>
    <source>
        <strain evidence="1">UTEX B ZZ1240</strain>
    </source>
</reference>
<dbReference type="Proteomes" id="UP000664859">
    <property type="component" value="Unassembled WGS sequence"/>
</dbReference>
<dbReference type="AlphaFoldDB" id="A0A835ZD20"/>
<evidence type="ECO:0000313" key="2">
    <source>
        <dbReference type="Proteomes" id="UP000664859"/>
    </source>
</evidence>
<evidence type="ECO:0000313" key="1">
    <source>
        <dbReference type="EMBL" id="KAG5192167.1"/>
    </source>
</evidence>